<dbReference type="InterPro" id="IPR013567">
    <property type="entry name" value="EF_hand_assoc_2"/>
</dbReference>
<dbReference type="AlphaFoldDB" id="W9RJ68"/>
<evidence type="ECO:0000259" key="4">
    <source>
        <dbReference type="Pfam" id="PF08355"/>
    </source>
</evidence>
<organism evidence="6 7">
    <name type="scientific">Morus notabilis</name>
    <dbReference type="NCBI Taxonomy" id="981085"/>
    <lineage>
        <taxon>Eukaryota</taxon>
        <taxon>Viridiplantae</taxon>
        <taxon>Streptophyta</taxon>
        <taxon>Embryophyta</taxon>
        <taxon>Tracheophyta</taxon>
        <taxon>Spermatophyta</taxon>
        <taxon>Magnoliopsida</taxon>
        <taxon>eudicotyledons</taxon>
        <taxon>Gunneridae</taxon>
        <taxon>Pentapetalae</taxon>
        <taxon>rosids</taxon>
        <taxon>fabids</taxon>
        <taxon>Rosales</taxon>
        <taxon>Moraceae</taxon>
        <taxon>Moreae</taxon>
        <taxon>Morus</taxon>
    </lineage>
</organism>
<name>W9RJ68_9ROSA</name>
<evidence type="ECO:0000256" key="3">
    <source>
        <dbReference type="SAM" id="MobiDB-lite"/>
    </source>
</evidence>
<dbReference type="Pfam" id="PF08355">
    <property type="entry name" value="EF_assoc_1"/>
    <property type="match status" value="1"/>
</dbReference>
<feature type="compositionally biased region" description="Polar residues" evidence="3">
    <location>
        <begin position="8"/>
        <end position="27"/>
    </location>
</feature>
<dbReference type="PANTHER" id="PTHR46819">
    <property type="entry name" value="EF-HAND CALCIUM-BINDING DOMAIN-CONTAINING PROTEIN 7"/>
    <property type="match status" value="1"/>
</dbReference>
<evidence type="ECO:0000313" key="6">
    <source>
        <dbReference type="EMBL" id="EXB56335.1"/>
    </source>
</evidence>
<accession>W9RJ68</accession>
<dbReference type="SUPFAM" id="SSF52540">
    <property type="entry name" value="P-loop containing nucleoside triphosphate hydrolases"/>
    <property type="match status" value="1"/>
</dbReference>
<proteinExistence type="predicted"/>
<dbReference type="InterPro" id="IPR052266">
    <property type="entry name" value="Miro-EF-hand_domain"/>
</dbReference>
<gene>
    <name evidence="6" type="ORF">L484_024877</name>
</gene>
<evidence type="ECO:0000256" key="1">
    <source>
        <dbReference type="ARBA" id="ARBA00022723"/>
    </source>
</evidence>
<dbReference type="Proteomes" id="UP000030645">
    <property type="component" value="Unassembled WGS sequence"/>
</dbReference>
<dbReference type="PANTHER" id="PTHR46819:SF1">
    <property type="entry name" value="EF-HAND CALCIUM-BINDING DOMAIN-CONTAINING PROTEIN 7"/>
    <property type="match status" value="1"/>
</dbReference>
<feature type="domain" description="EF hand associated type-2" evidence="5">
    <location>
        <begin position="83"/>
        <end position="156"/>
    </location>
</feature>
<sequence length="418" mass="46518">MVKILTVSKGTTTQGPSQSGALSQSSPKDSRKVAEELKRADAVVLTYACDQPQTLDRLSSFWLPKFVSLRSTGPIPLCSLLKFSQVKRIVQKYCPEAVNEHGLSLLGFFCIHSVIIQKEHFHTTWTVLRKAGYNNDLELADELLPSPLKETPDQVFGLVSVSFSRAADSTGRPVRSTGSHGNRSTGLYWPDRSACLVDRSAHHRSTGVMEPHGLSSHGARGLSSSWGHINDFRMLMNDFLIKRSCEPVRESIAVSLDRMQRVYPRRQNSKLGPSRIMVKRNAIGGLSLDEFLSYTPTTTPHAEWALMTLLDPAFSMKNLKYIAYSGDISSAIRLTRKRCLDRMKQESERNVYQCLVFGPGKAGKSALLDSFLGRPFSNTYNPTTEHLISDETSWIRATELLVEVASHGEELGDLRCLA</sequence>
<reference evidence="7" key="1">
    <citation type="submission" date="2013-01" db="EMBL/GenBank/DDBJ databases">
        <title>Draft Genome Sequence of a Mulberry Tree, Morus notabilis C.K. Schneid.</title>
        <authorList>
            <person name="He N."/>
            <person name="Zhao S."/>
        </authorList>
    </citation>
    <scope>NUCLEOTIDE SEQUENCE</scope>
</reference>
<dbReference type="EMBL" id="KE344284">
    <property type="protein sequence ID" value="EXB56335.1"/>
    <property type="molecule type" value="Genomic_DNA"/>
</dbReference>
<dbReference type="GO" id="GO:0046872">
    <property type="term" value="F:metal ion binding"/>
    <property type="evidence" value="ECO:0007669"/>
    <property type="project" value="UniProtKB-KW"/>
</dbReference>
<dbReference type="eggNOG" id="KOG1707">
    <property type="taxonomic scope" value="Eukaryota"/>
</dbReference>
<keyword evidence="1" id="KW-0479">Metal-binding</keyword>
<dbReference type="STRING" id="981085.W9RJ68"/>
<protein>
    <submittedName>
        <fullName evidence="6">Mitochondrial Rho GTPase 1</fullName>
    </submittedName>
</protein>
<feature type="domain" description="Mitochondrial Rho GTPase 1/3 EF hand associated type-1" evidence="4">
    <location>
        <begin position="302"/>
        <end position="345"/>
    </location>
</feature>
<keyword evidence="2" id="KW-0677">Repeat</keyword>
<dbReference type="InterPro" id="IPR027417">
    <property type="entry name" value="P-loop_NTPase"/>
</dbReference>
<evidence type="ECO:0000313" key="7">
    <source>
        <dbReference type="Proteomes" id="UP000030645"/>
    </source>
</evidence>
<dbReference type="Gene3D" id="1.10.238.10">
    <property type="entry name" value="EF-hand"/>
    <property type="match status" value="2"/>
</dbReference>
<evidence type="ECO:0000256" key="2">
    <source>
        <dbReference type="ARBA" id="ARBA00022737"/>
    </source>
</evidence>
<evidence type="ECO:0000259" key="5">
    <source>
        <dbReference type="Pfam" id="PF08356"/>
    </source>
</evidence>
<dbReference type="InterPro" id="IPR013566">
    <property type="entry name" value="EF_hand_assoc_1"/>
</dbReference>
<feature type="region of interest" description="Disordered" evidence="3">
    <location>
        <begin position="1"/>
        <end position="29"/>
    </location>
</feature>
<keyword evidence="7" id="KW-1185">Reference proteome</keyword>
<dbReference type="Pfam" id="PF08356">
    <property type="entry name" value="EF_assoc_2"/>
    <property type="match status" value="1"/>
</dbReference>